<protein>
    <submittedName>
        <fullName evidence="2">CHCH domain-containing protein</fullName>
    </submittedName>
</protein>
<reference evidence="2" key="1">
    <citation type="submission" date="2016-11" db="UniProtKB">
        <authorList>
            <consortium name="WormBaseParasite"/>
        </authorList>
    </citation>
    <scope>IDENTIFICATION</scope>
    <source>
        <strain evidence="2">KR3021</strain>
    </source>
</reference>
<accession>A0AC35TSS8</accession>
<proteinExistence type="predicted"/>
<evidence type="ECO:0000313" key="2">
    <source>
        <dbReference type="WBParaSite" id="RSKR_0000349500.1"/>
    </source>
</evidence>
<dbReference type="WBParaSite" id="RSKR_0000349500.1">
    <property type="protein sequence ID" value="RSKR_0000349500.1"/>
    <property type="gene ID" value="RSKR_0000349500"/>
</dbReference>
<organism evidence="1 2">
    <name type="scientific">Rhabditophanes sp. KR3021</name>
    <dbReference type="NCBI Taxonomy" id="114890"/>
    <lineage>
        <taxon>Eukaryota</taxon>
        <taxon>Metazoa</taxon>
        <taxon>Ecdysozoa</taxon>
        <taxon>Nematoda</taxon>
        <taxon>Chromadorea</taxon>
        <taxon>Rhabditida</taxon>
        <taxon>Tylenchina</taxon>
        <taxon>Panagrolaimomorpha</taxon>
        <taxon>Strongyloidoidea</taxon>
        <taxon>Alloionematidae</taxon>
        <taxon>Rhabditophanes</taxon>
    </lineage>
</organism>
<evidence type="ECO:0000313" key="1">
    <source>
        <dbReference type="Proteomes" id="UP000095286"/>
    </source>
</evidence>
<name>A0AC35TSS8_9BILA</name>
<dbReference type="Proteomes" id="UP000095286">
    <property type="component" value="Unplaced"/>
</dbReference>
<sequence>MDAGPFRRVEKVSQPLKGSFPLDHEADCKLEMIKYMICLSENKSRNTECRAKAQAYFECRMTNGLMDRDEWKTLGYADTPVVNEAQLKETPKQ</sequence>